<protein>
    <submittedName>
        <fullName evidence="3">Uncharacterized protein</fullName>
    </submittedName>
</protein>
<dbReference type="GeneID" id="36596019"/>
<feature type="transmembrane region" description="Helical" evidence="2">
    <location>
        <begin position="16"/>
        <end position="36"/>
    </location>
</feature>
<keyword evidence="2" id="KW-0812">Transmembrane</keyword>
<dbReference type="RefSeq" id="XP_024733521.1">
    <property type="nucleotide sequence ID" value="XM_024887943.1"/>
</dbReference>
<keyword evidence="4" id="KW-1185">Reference proteome</keyword>
<dbReference type="Proteomes" id="UP000235371">
    <property type="component" value="Unassembled WGS sequence"/>
</dbReference>
<gene>
    <name evidence="3" type="ORF">K444DRAFT_69793</name>
</gene>
<name>A0A2J6T0S1_9HELO</name>
<dbReference type="EMBL" id="KZ613848">
    <property type="protein sequence ID" value="PMD56617.1"/>
    <property type="molecule type" value="Genomic_DNA"/>
</dbReference>
<evidence type="ECO:0000313" key="4">
    <source>
        <dbReference type="Proteomes" id="UP000235371"/>
    </source>
</evidence>
<organism evidence="3 4">
    <name type="scientific">Hyaloscypha bicolor E</name>
    <dbReference type="NCBI Taxonomy" id="1095630"/>
    <lineage>
        <taxon>Eukaryota</taxon>
        <taxon>Fungi</taxon>
        <taxon>Dikarya</taxon>
        <taxon>Ascomycota</taxon>
        <taxon>Pezizomycotina</taxon>
        <taxon>Leotiomycetes</taxon>
        <taxon>Helotiales</taxon>
        <taxon>Hyaloscyphaceae</taxon>
        <taxon>Hyaloscypha</taxon>
        <taxon>Hyaloscypha bicolor</taxon>
    </lineage>
</organism>
<keyword evidence="2" id="KW-1133">Transmembrane helix</keyword>
<keyword evidence="2" id="KW-0472">Membrane</keyword>
<accession>A0A2J6T0S1</accession>
<evidence type="ECO:0000256" key="2">
    <source>
        <dbReference type="SAM" id="Phobius"/>
    </source>
</evidence>
<reference evidence="3 4" key="1">
    <citation type="submission" date="2016-04" db="EMBL/GenBank/DDBJ databases">
        <title>A degradative enzymes factory behind the ericoid mycorrhizal symbiosis.</title>
        <authorList>
            <consortium name="DOE Joint Genome Institute"/>
            <person name="Martino E."/>
            <person name="Morin E."/>
            <person name="Grelet G."/>
            <person name="Kuo A."/>
            <person name="Kohler A."/>
            <person name="Daghino S."/>
            <person name="Barry K."/>
            <person name="Choi C."/>
            <person name="Cichocki N."/>
            <person name="Clum A."/>
            <person name="Copeland A."/>
            <person name="Hainaut M."/>
            <person name="Haridas S."/>
            <person name="Labutti K."/>
            <person name="Lindquist E."/>
            <person name="Lipzen A."/>
            <person name="Khouja H.-R."/>
            <person name="Murat C."/>
            <person name="Ohm R."/>
            <person name="Olson A."/>
            <person name="Spatafora J."/>
            <person name="Veneault-Fourrey C."/>
            <person name="Henrissat B."/>
            <person name="Grigoriev I."/>
            <person name="Martin F."/>
            <person name="Perotto S."/>
        </authorList>
    </citation>
    <scope>NUCLEOTIDE SEQUENCE [LARGE SCALE GENOMIC DNA]</scope>
    <source>
        <strain evidence="3 4">E</strain>
    </source>
</reference>
<evidence type="ECO:0000313" key="3">
    <source>
        <dbReference type="EMBL" id="PMD56617.1"/>
    </source>
</evidence>
<proteinExistence type="predicted"/>
<feature type="region of interest" description="Disordered" evidence="1">
    <location>
        <begin position="52"/>
        <end position="78"/>
    </location>
</feature>
<dbReference type="AlphaFoldDB" id="A0A2J6T0S1"/>
<feature type="compositionally biased region" description="Basic residues" evidence="1">
    <location>
        <begin position="59"/>
        <end position="78"/>
    </location>
</feature>
<evidence type="ECO:0000256" key="1">
    <source>
        <dbReference type="SAM" id="MobiDB-lite"/>
    </source>
</evidence>
<dbReference type="InParanoid" id="A0A2J6T0S1"/>
<sequence length="78" mass="9284">MQFVVVSRYSLPHYGFYPSFSSMIALVFIFEPMFLLGPGKTNLRVRVAWTKMPSTSPKKSSRHRRTQIPRRRNRSHWK</sequence>